<sequence>MSYIPPHQRKEQTQNEIIEEGIKAVSEGSDHHFPQLGRNGAKEKSTQWEQLRIESQIRERVEARMAEHFENKRKEEQVTYATLRRIVPRQTYVAREEEKEPTSAPELVDNPEDEWIEVKKKTRKSKKKVTNDSDSEDVDVQNLIDNEESSWN</sequence>
<dbReference type="AlphaFoldDB" id="A0A6C0CSF8"/>
<feature type="region of interest" description="Disordered" evidence="1">
    <location>
        <begin position="89"/>
        <end position="152"/>
    </location>
</feature>
<reference evidence="2" key="1">
    <citation type="journal article" date="2020" name="Nature">
        <title>Giant virus diversity and host interactions through global metagenomics.</title>
        <authorList>
            <person name="Schulz F."/>
            <person name="Roux S."/>
            <person name="Paez-Espino D."/>
            <person name="Jungbluth S."/>
            <person name="Walsh D.A."/>
            <person name="Denef V.J."/>
            <person name="McMahon K.D."/>
            <person name="Konstantinidis K.T."/>
            <person name="Eloe-Fadrosh E.A."/>
            <person name="Kyrpides N.C."/>
            <person name="Woyke T."/>
        </authorList>
    </citation>
    <scope>NUCLEOTIDE SEQUENCE</scope>
    <source>
        <strain evidence="2">GVMAG-M-3300021963-12</strain>
    </source>
</reference>
<evidence type="ECO:0000313" key="2">
    <source>
        <dbReference type="EMBL" id="QHT07478.1"/>
    </source>
</evidence>
<feature type="region of interest" description="Disordered" evidence="1">
    <location>
        <begin position="29"/>
        <end position="48"/>
    </location>
</feature>
<accession>A0A6C0CSF8</accession>
<dbReference type="EMBL" id="MN739481">
    <property type="protein sequence ID" value="QHT07478.1"/>
    <property type="molecule type" value="Genomic_DNA"/>
</dbReference>
<name>A0A6C0CSF8_9ZZZZ</name>
<proteinExistence type="predicted"/>
<evidence type="ECO:0000256" key="1">
    <source>
        <dbReference type="SAM" id="MobiDB-lite"/>
    </source>
</evidence>
<organism evidence="2">
    <name type="scientific">viral metagenome</name>
    <dbReference type="NCBI Taxonomy" id="1070528"/>
    <lineage>
        <taxon>unclassified sequences</taxon>
        <taxon>metagenomes</taxon>
        <taxon>organismal metagenomes</taxon>
    </lineage>
</organism>
<protein>
    <submittedName>
        <fullName evidence="2">Uncharacterized protein</fullName>
    </submittedName>
</protein>
<feature type="compositionally biased region" description="Acidic residues" evidence="1">
    <location>
        <begin position="133"/>
        <end position="152"/>
    </location>
</feature>